<accession>A0A4R3KC72</accession>
<dbReference type="InterPro" id="IPR014962">
    <property type="entry name" value="YolD"/>
</dbReference>
<reference evidence="1 2" key="1">
    <citation type="submission" date="2019-03" db="EMBL/GenBank/DDBJ databases">
        <title>Genomic Encyclopedia of Type Strains, Phase IV (KMG-IV): sequencing the most valuable type-strain genomes for metagenomic binning, comparative biology and taxonomic classification.</title>
        <authorList>
            <person name="Goeker M."/>
        </authorList>
    </citation>
    <scope>NUCLEOTIDE SEQUENCE [LARGE SCALE GENOMIC DNA]</scope>
    <source>
        <strain evidence="1 2">DSM 29489</strain>
    </source>
</reference>
<name>A0A4R3KC72_9FIRM</name>
<evidence type="ECO:0000313" key="1">
    <source>
        <dbReference type="EMBL" id="TCS80630.1"/>
    </source>
</evidence>
<proteinExistence type="predicted"/>
<organism evidence="1 2">
    <name type="scientific">Muricomes intestini</name>
    <dbReference type="NCBI Taxonomy" id="1796634"/>
    <lineage>
        <taxon>Bacteria</taxon>
        <taxon>Bacillati</taxon>
        <taxon>Bacillota</taxon>
        <taxon>Clostridia</taxon>
        <taxon>Lachnospirales</taxon>
        <taxon>Lachnospiraceae</taxon>
        <taxon>Muricomes</taxon>
    </lineage>
</organism>
<keyword evidence="2" id="KW-1185">Reference proteome</keyword>
<sequence length="106" mass="12586">MVSKMNREERAKQFMPFAALKGYPEALRKKEKVVVPKKELSEEYQEELERKLRQVYKNDIITAIYFSDHEYLRKTGMVSRIDETAGVLKIVNTKIPFENLYKLIKD</sequence>
<dbReference type="Pfam" id="PF08863">
    <property type="entry name" value="YolD"/>
    <property type="match status" value="1"/>
</dbReference>
<evidence type="ECO:0000313" key="2">
    <source>
        <dbReference type="Proteomes" id="UP000295726"/>
    </source>
</evidence>
<dbReference type="EMBL" id="SLZZ01000005">
    <property type="protein sequence ID" value="TCS80630.1"/>
    <property type="molecule type" value="Genomic_DNA"/>
</dbReference>
<gene>
    <name evidence="1" type="ORF">EDD59_1056</name>
</gene>
<protein>
    <submittedName>
        <fullName evidence="1">YolD-like protein</fullName>
    </submittedName>
</protein>
<dbReference type="Proteomes" id="UP000295726">
    <property type="component" value="Unassembled WGS sequence"/>
</dbReference>
<comment type="caution">
    <text evidence="1">The sequence shown here is derived from an EMBL/GenBank/DDBJ whole genome shotgun (WGS) entry which is preliminary data.</text>
</comment>
<dbReference type="AlphaFoldDB" id="A0A4R3KC72"/>